<dbReference type="SMART" id="SM00256">
    <property type="entry name" value="FBOX"/>
    <property type="match status" value="1"/>
</dbReference>
<dbReference type="InterPro" id="IPR001810">
    <property type="entry name" value="F-box_dom"/>
</dbReference>
<dbReference type="InParanoid" id="J0WTX5"/>
<gene>
    <name evidence="2" type="ORF">AURDEDRAFT_129737</name>
</gene>
<sequence>MPQTHHLLGLPLEITADILSLLSFSDVVSVSTVCSELRRLALAERKLWQTPPRVTVARLRKLMPFVGRPGKLGLDLSVRAIRQHEVAELSVTLGALMPCLRELSLEFLTGRFSNYKLDLEALWHAFQSPAPLLRRLALTEPGDLLHEPLSWLPSNIFLGSPPPNLTYVEITAFEITEICSAFAHVTRVRASVAALTPDHSTTRVHDHFPAVDTLDILGAEFGAMFQDPYVLPRVPRIDRALDVLNVDWTLERLGARKDAGSEAWLSAAAPFVRSLEICYPECPGATDAVLASLSGAGSLSVDISYSQWDGDYIEIIAAGTGITRTVTVAAGDLTPHFVKLLDLPGVAVEDVCLPATVDNLQNLSVFWCCPAKARLGLILDGDFVETDSKEFRVMNGVTMVGLHGPAGTTVDLGKVCDFMRKATPNVAAIRVCDGFQVLNAQDLPPKVTLERVAY</sequence>
<dbReference type="EMBL" id="JH687849">
    <property type="protein sequence ID" value="EJD37005.1"/>
    <property type="molecule type" value="Genomic_DNA"/>
</dbReference>
<dbReference type="SUPFAM" id="SSF81383">
    <property type="entry name" value="F-box domain"/>
    <property type="match status" value="1"/>
</dbReference>
<feature type="domain" description="F-box" evidence="1">
    <location>
        <begin position="4"/>
        <end position="51"/>
    </location>
</feature>
<dbReference type="Proteomes" id="UP000006514">
    <property type="component" value="Unassembled WGS sequence"/>
</dbReference>
<dbReference type="Pfam" id="PF12937">
    <property type="entry name" value="F-box-like"/>
    <property type="match status" value="1"/>
</dbReference>
<dbReference type="Gene3D" id="1.20.1280.50">
    <property type="match status" value="1"/>
</dbReference>
<name>J0WTX5_AURST</name>
<protein>
    <recommendedName>
        <fullName evidence="1">F-box domain-containing protein</fullName>
    </recommendedName>
</protein>
<accession>J0WTX5</accession>
<dbReference type="PROSITE" id="PS50181">
    <property type="entry name" value="FBOX"/>
    <property type="match status" value="1"/>
</dbReference>
<dbReference type="InterPro" id="IPR036047">
    <property type="entry name" value="F-box-like_dom_sf"/>
</dbReference>
<organism evidence="2 3">
    <name type="scientific">Auricularia subglabra (strain TFB-10046 / SS5)</name>
    <name type="common">White-rot fungus</name>
    <name type="synonym">Auricularia delicata (strain TFB10046)</name>
    <dbReference type="NCBI Taxonomy" id="717982"/>
    <lineage>
        <taxon>Eukaryota</taxon>
        <taxon>Fungi</taxon>
        <taxon>Dikarya</taxon>
        <taxon>Basidiomycota</taxon>
        <taxon>Agaricomycotina</taxon>
        <taxon>Agaricomycetes</taxon>
        <taxon>Auriculariales</taxon>
        <taxon>Auriculariaceae</taxon>
        <taxon>Auricularia</taxon>
    </lineage>
</organism>
<evidence type="ECO:0000313" key="3">
    <source>
        <dbReference type="Proteomes" id="UP000006514"/>
    </source>
</evidence>
<dbReference type="AlphaFoldDB" id="J0WTX5"/>
<reference evidence="3" key="1">
    <citation type="journal article" date="2012" name="Science">
        <title>The Paleozoic origin of enzymatic lignin decomposition reconstructed from 31 fungal genomes.</title>
        <authorList>
            <person name="Floudas D."/>
            <person name="Binder M."/>
            <person name="Riley R."/>
            <person name="Barry K."/>
            <person name="Blanchette R.A."/>
            <person name="Henrissat B."/>
            <person name="Martinez A.T."/>
            <person name="Otillar R."/>
            <person name="Spatafora J.W."/>
            <person name="Yadav J.S."/>
            <person name="Aerts A."/>
            <person name="Benoit I."/>
            <person name="Boyd A."/>
            <person name="Carlson A."/>
            <person name="Copeland A."/>
            <person name="Coutinho P.M."/>
            <person name="de Vries R.P."/>
            <person name="Ferreira P."/>
            <person name="Findley K."/>
            <person name="Foster B."/>
            <person name="Gaskell J."/>
            <person name="Glotzer D."/>
            <person name="Gorecki P."/>
            <person name="Heitman J."/>
            <person name="Hesse C."/>
            <person name="Hori C."/>
            <person name="Igarashi K."/>
            <person name="Jurgens J.A."/>
            <person name="Kallen N."/>
            <person name="Kersten P."/>
            <person name="Kohler A."/>
            <person name="Kuees U."/>
            <person name="Kumar T.K.A."/>
            <person name="Kuo A."/>
            <person name="LaButti K."/>
            <person name="Larrondo L.F."/>
            <person name="Lindquist E."/>
            <person name="Ling A."/>
            <person name="Lombard V."/>
            <person name="Lucas S."/>
            <person name="Lundell T."/>
            <person name="Martin R."/>
            <person name="McLaughlin D.J."/>
            <person name="Morgenstern I."/>
            <person name="Morin E."/>
            <person name="Murat C."/>
            <person name="Nagy L.G."/>
            <person name="Nolan M."/>
            <person name="Ohm R.A."/>
            <person name="Patyshakuliyeva A."/>
            <person name="Rokas A."/>
            <person name="Ruiz-Duenas F.J."/>
            <person name="Sabat G."/>
            <person name="Salamov A."/>
            <person name="Samejima M."/>
            <person name="Schmutz J."/>
            <person name="Slot J.C."/>
            <person name="St John F."/>
            <person name="Stenlid J."/>
            <person name="Sun H."/>
            <person name="Sun S."/>
            <person name="Syed K."/>
            <person name="Tsang A."/>
            <person name="Wiebenga A."/>
            <person name="Young D."/>
            <person name="Pisabarro A."/>
            <person name="Eastwood D.C."/>
            <person name="Martin F."/>
            <person name="Cullen D."/>
            <person name="Grigoriev I.V."/>
            <person name="Hibbett D.S."/>
        </authorList>
    </citation>
    <scope>NUCLEOTIDE SEQUENCE [LARGE SCALE GENOMIC DNA]</scope>
    <source>
        <strain evidence="3">TFB10046</strain>
    </source>
</reference>
<proteinExistence type="predicted"/>
<keyword evidence="3" id="KW-1185">Reference proteome</keyword>
<dbReference type="KEGG" id="adl:AURDEDRAFT_129737"/>
<evidence type="ECO:0000259" key="1">
    <source>
        <dbReference type="PROSITE" id="PS50181"/>
    </source>
</evidence>
<evidence type="ECO:0000313" key="2">
    <source>
        <dbReference type="EMBL" id="EJD37005.1"/>
    </source>
</evidence>